<proteinExistence type="predicted"/>
<comment type="caution">
    <text evidence="2">The sequence shown here is derived from an EMBL/GenBank/DDBJ whole genome shotgun (WGS) entry which is preliminary data.</text>
</comment>
<dbReference type="Proteomes" id="UP000265801">
    <property type="component" value="Unassembled WGS sequence"/>
</dbReference>
<keyword evidence="3" id="KW-1185">Reference proteome</keyword>
<name>A0A3A1QLM1_9BACI</name>
<evidence type="ECO:0000313" key="3">
    <source>
        <dbReference type="Proteomes" id="UP000265801"/>
    </source>
</evidence>
<dbReference type="AlphaFoldDB" id="A0A3A1QLM1"/>
<feature type="chain" id="PRO_5017242513" evidence="1">
    <location>
        <begin position="24"/>
        <end position="206"/>
    </location>
</feature>
<organism evidence="2 3">
    <name type="scientific">Bacillus salacetis</name>
    <dbReference type="NCBI Taxonomy" id="2315464"/>
    <lineage>
        <taxon>Bacteria</taxon>
        <taxon>Bacillati</taxon>
        <taxon>Bacillota</taxon>
        <taxon>Bacilli</taxon>
        <taxon>Bacillales</taxon>
        <taxon>Bacillaceae</taxon>
        <taxon>Bacillus</taxon>
    </lineage>
</organism>
<reference evidence="2 3" key="1">
    <citation type="submission" date="2018-09" db="EMBL/GenBank/DDBJ databases">
        <title>Bacillus saliacetes sp. nov., isolated from Thai shrimp paste (Ka-pi).</title>
        <authorList>
            <person name="Daroonpunt R."/>
            <person name="Tanasupawat S."/>
            <person name="Yiamsombut S."/>
        </authorList>
    </citation>
    <scope>NUCLEOTIDE SEQUENCE [LARGE SCALE GENOMIC DNA]</scope>
    <source>
        <strain evidence="2 3">SKP7-4</strain>
    </source>
</reference>
<protein>
    <submittedName>
        <fullName evidence="2">Uncharacterized protein</fullName>
    </submittedName>
</protein>
<evidence type="ECO:0000313" key="2">
    <source>
        <dbReference type="EMBL" id="RIW27285.1"/>
    </source>
</evidence>
<sequence>MKKLLMFLAPAFFFVLFGGSADAATNQELEQLRNSGQDYEVELTYDQVVERTAELTGKSIEEVKKETPAPTFKAMSAKTMSATASSSNCGWYEVATSLNIGKSYKPTLIVIPSTCRSGSFGWIQEEVQPHLVGMKADGKKFEGQIEVRLQPSRFSYVVNGSWYNHGTVTHGGTTGASALWTATYSVSSSSSHYADWYSGVRYRQVF</sequence>
<evidence type="ECO:0000256" key="1">
    <source>
        <dbReference type="SAM" id="SignalP"/>
    </source>
</evidence>
<dbReference type="OrthoDB" id="2680625at2"/>
<dbReference type="EMBL" id="QXIR01000057">
    <property type="protein sequence ID" value="RIW27285.1"/>
    <property type="molecule type" value="Genomic_DNA"/>
</dbReference>
<dbReference type="RefSeq" id="WP_119549692.1">
    <property type="nucleotide sequence ID" value="NZ_QXIR01000057.1"/>
</dbReference>
<accession>A0A3A1QLM1</accession>
<keyword evidence="1" id="KW-0732">Signal</keyword>
<feature type="signal peptide" evidence="1">
    <location>
        <begin position="1"/>
        <end position="23"/>
    </location>
</feature>
<gene>
    <name evidence="2" type="ORF">D3H55_23175</name>
</gene>